<comment type="caution">
    <text evidence="3">The sequence shown here is derived from an EMBL/GenBank/DDBJ whole genome shotgun (WGS) entry which is preliminary data.</text>
</comment>
<evidence type="ECO:0000256" key="1">
    <source>
        <dbReference type="SAM" id="MobiDB-lite"/>
    </source>
</evidence>
<feature type="compositionally biased region" description="Basic and acidic residues" evidence="1">
    <location>
        <begin position="215"/>
        <end position="227"/>
    </location>
</feature>
<keyword evidence="3" id="KW-0418">Kinase</keyword>
<dbReference type="PANTHER" id="PTHR44167:SF24">
    <property type="entry name" value="SERINE_THREONINE-PROTEIN KINASE CHK2"/>
    <property type="match status" value="1"/>
</dbReference>
<protein>
    <submittedName>
        <fullName evidence="3">Protein kinase domain containing protein</fullName>
    </submittedName>
</protein>
<organism evidence="3 4">
    <name type="scientific">Yasminevirus sp. GU-2018</name>
    <dbReference type="NCBI Taxonomy" id="2420051"/>
    <lineage>
        <taxon>Viruses</taxon>
        <taxon>Varidnaviria</taxon>
        <taxon>Bamfordvirae</taxon>
        <taxon>Nucleocytoviricota</taxon>
        <taxon>Megaviricetes</taxon>
        <taxon>Imitervirales</taxon>
        <taxon>Mimiviridae</taxon>
        <taxon>Klosneuvirinae</taxon>
        <taxon>Yasminevirus</taxon>
        <taxon>Yasminevirus saudimassiliense</taxon>
    </lineage>
</organism>
<dbReference type="SUPFAM" id="SSF56112">
    <property type="entry name" value="Protein kinase-like (PK-like)"/>
    <property type="match status" value="1"/>
</dbReference>
<dbReference type="InterPro" id="IPR011009">
    <property type="entry name" value="Kinase-like_dom_sf"/>
</dbReference>
<keyword evidence="4" id="KW-1185">Reference proteome</keyword>
<dbReference type="GO" id="GO:0004674">
    <property type="term" value="F:protein serine/threonine kinase activity"/>
    <property type="evidence" value="ECO:0007669"/>
    <property type="project" value="TreeGrafter"/>
</dbReference>
<dbReference type="PROSITE" id="PS50011">
    <property type="entry name" value="PROTEIN_KINASE_DOM"/>
    <property type="match status" value="1"/>
</dbReference>
<feature type="domain" description="Protein kinase" evidence="2">
    <location>
        <begin position="139"/>
        <end position="516"/>
    </location>
</feature>
<dbReference type="GO" id="GO:0005524">
    <property type="term" value="F:ATP binding"/>
    <property type="evidence" value="ECO:0007669"/>
    <property type="project" value="InterPro"/>
</dbReference>
<proteinExistence type="predicted"/>
<feature type="region of interest" description="Disordered" evidence="1">
    <location>
        <begin position="212"/>
        <end position="238"/>
    </location>
</feature>
<name>A0A5K0U6Z4_9VIRU</name>
<dbReference type="SMART" id="SM00220">
    <property type="entry name" value="S_TKc"/>
    <property type="match status" value="1"/>
</dbReference>
<evidence type="ECO:0000259" key="2">
    <source>
        <dbReference type="PROSITE" id="PS50011"/>
    </source>
</evidence>
<sequence>MCENKQDPQKSQVINPVSKFNLKIDVDLANSQNKAKLSSMTYEGSDKIMAFSGEKVTYEVMKYFNFRTCLCKTNIDDRCYVLKIGDYKKDTPIKERLLAQLLSQGKCILPDPTPLMLAEDALISVNKTDQTTTVFGNPAKMVKLAGVSSKDETVKVYKLPETEDMNSLSKCCGCFGDRSSVKPALESKAQDVSTPHREIMIDMSDFPDSVTKKRKIEETEQNTDLKSDPTTNTGRCSGTLYSTTPGTLTVTTDEFDSSFVPIFFDSFVDPKKNLSIYATEYVGQDMYDYIRMYNGYIPESDVKSIARQLLLMFRDLHALGIAHCDVSVENLCIYEVDNVMRVKLLDFGLGAVHPSSKLYQAYRYDIDKNQIVINGDSLKLNSSQGDTNTGVVKPPLGKNLYCTIRTRHTFIGRINTMSYERLEAHYDTKKKFCAYKDDIHALGVVIFSALTKLALFDSSISEKKHLDNVYNGGWRKLITMFVKRSISAKAISFLNLIFRSEDKRSTIDELLKHEWLM</sequence>
<dbReference type="Gene3D" id="1.10.510.10">
    <property type="entry name" value="Transferase(Phosphotransferase) domain 1"/>
    <property type="match status" value="1"/>
</dbReference>
<feature type="compositionally biased region" description="Polar residues" evidence="1">
    <location>
        <begin position="228"/>
        <end position="238"/>
    </location>
</feature>
<dbReference type="InterPro" id="IPR000719">
    <property type="entry name" value="Prot_kinase_dom"/>
</dbReference>
<gene>
    <name evidence="3" type="ORF">YASMINEVIRUS_151</name>
</gene>
<dbReference type="PANTHER" id="PTHR44167">
    <property type="entry name" value="OVARIAN-SPECIFIC SERINE/THREONINE-PROTEIN KINASE LOK-RELATED"/>
    <property type="match status" value="1"/>
</dbReference>
<evidence type="ECO:0000313" key="3">
    <source>
        <dbReference type="EMBL" id="VBB17688.1"/>
    </source>
</evidence>
<dbReference type="EMBL" id="UPSH01000001">
    <property type="protein sequence ID" value="VBB17688.1"/>
    <property type="molecule type" value="Genomic_DNA"/>
</dbReference>
<evidence type="ECO:0000313" key="4">
    <source>
        <dbReference type="Proteomes" id="UP000594342"/>
    </source>
</evidence>
<dbReference type="Proteomes" id="UP000594342">
    <property type="component" value="Unassembled WGS sequence"/>
</dbReference>
<keyword evidence="3" id="KW-0808">Transferase</keyword>
<accession>A0A5K0U6Z4</accession>
<reference evidence="3 4" key="1">
    <citation type="submission" date="2018-10" db="EMBL/GenBank/DDBJ databases">
        <authorList>
            <consortium name="IHU Genomes"/>
        </authorList>
    </citation>
    <scope>NUCLEOTIDE SEQUENCE [LARGE SCALE GENOMIC DNA]</scope>
    <source>
        <strain evidence="3 4">A1</strain>
    </source>
</reference>
<dbReference type="Pfam" id="PF00069">
    <property type="entry name" value="Pkinase"/>
    <property type="match status" value="1"/>
</dbReference>